<organism evidence="1 2">
    <name type="scientific">Marasmius crinis-equi</name>
    <dbReference type="NCBI Taxonomy" id="585013"/>
    <lineage>
        <taxon>Eukaryota</taxon>
        <taxon>Fungi</taxon>
        <taxon>Dikarya</taxon>
        <taxon>Basidiomycota</taxon>
        <taxon>Agaricomycotina</taxon>
        <taxon>Agaricomycetes</taxon>
        <taxon>Agaricomycetidae</taxon>
        <taxon>Agaricales</taxon>
        <taxon>Marasmiineae</taxon>
        <taxon>Marasmiaceae</taxon>
        <taxon>Marasmius</taxon>
    </lineage>
</organism>
<dbReference type="Proteomes" id="UP001465976">
    <property type="component" value="Unassembled WGS sequence"/>
</dbReference>
<sequence>MLVPTPQQLLPYLKYHKIAKAKLNILIEQDKQPLNEEDDSWIDEKVGSKEAKDTTDRINTHCLLVRSEM</sequence>
<evidence type="ECO:0000313" key="1">
    <source>
        <dbReference type="EMBL" id="KAL0566211.1"/>
    </source>
</evidence>
<proteinExistence type="predicted"/>
<protein>
    <submittedName>
        <fullName evidence="1">Uncharacterized protein</fullName>
    </submittedName>
</protein>
<accession>A0ABR3ETG8</accession>
<keyword evidence="2" id="KW-1185">Reference proteome</keyword>
<evidence type="ECO:0000313" key="2">
    <source>
        <dbReference type="Proteomes" id="UP001465976"/>
    </source>
</evidence>
<name>A0ABR3ETG8_9AGAR</name>
<reference evidence="1 2" key="1">
    <citation type="submission" date="2024-02" db="EMBL/GenBank/DDBJ databases">
        <title>A draft genome for the cacao thread blight pathogen Marasmius crinis-equi.</title>
        <authorList>
            <person name="Cohen S.P."/>
            <person name="Baruah I.K."/>
            <person name="Amoako-Attah I."/>
            <person name="Bukari Y."/>
            <person name="Meinhardt L.W."/>
            <person name="Bailey B.A."/>
        </authorList>
    </citation>
    <scope>NUCLEOTIDE SEQUENCE [LARGE SCALE GENOMIC DNA]</scope>
    <source>
        <strain evidence="1 2">GH-76</strain>
    </source>
</reference>
<comment type="caution">
    <text evidence="1">The sequence shown here is derived from an EMBL/GenBank/DDBJ whole genome shotgun (WGS) entry which is preliminary data.</text>
</comment>
<gene>
    <name evidence="1" type="ORF">V5O48_015806</name>
</gene>
<dbReference type="EMBL" id="JBAHYK010001972">
    <property type="protein sequence ID" value="KAL0566211.1"/>
    <property type="molecule type" value="Genomic_DNA"/>
</dbReference>